<evidence type="ECO:0000256" key="2">
    <source>
        <dbReference type="ARBA" id="ARBA00022679"/>
    </source>
</evidence>
<dbReference type="OrthoDB" id="9806880at2"/>
<keyword evidence="11" id="KW-1185">Reference proteome</keyword>
<evidence type="ECO:0000256" key="8">
    <source>
        <dbReference type="SAM" id="Phobius"/>
    </source>
</evidence>
<keyword evidence="5" id="KW-0443">Lipid metabolism</keyword>
<evidence type="ECO:0000256" key="7">
    <source>
        <dbReference type="ARBA" id="ARBA00023315"/>
    </source>
</evidence>
<evidence type="ECO:0000259" key="9">
    <source>
        <dbReference type="SMART" id="SM00563"/>
    </source>
</evidence>
<dbReference type="CDD" id="cd07989">
    <property type="entry name" value="LPLAT_AGPAT-like"/>
    <property type="match status" value="1"/>
</dbReference>
<evidence type="ECO:0000256" key="5">
    <source>
        <dbReference type="ARBA" id="ARBA00023098"/>
    </source>
</evidence>
<dbReference type="SMART" id="SM00563">
    <property type="entry name" value="PlsC"/>
    <property type="match status" value="1"/>
</dbReference>
<dbReference type="AlphaFoldDB" id="A0A396RX39"/>
<comment type="caution">
    <text evidence="10">The sequence shown here is derived from an EMBL/GenBank/DDBJ whole genome shotgun (WGS) entry which is preliminary data.</text>
</comment>
<protein>
    <submittedName>
        <fullName evidence="10">1-acyl-sn-glycerol-3-phosphate acyltransferase</fullName>
    </submittedName>
</protein>
<dbReference type="SUPFAM" id="SSF69593">
    <property type="entry name" value="Glycerol-3-phosphate (1)-acyltransferase"/>
    <property type="match status" value="1"/>
</dbReference>
<proteinExistence type="predicted"/>
<comment type="subcellular location">
    <subcellularLocation>
        <location evidence="1">Membrane</location>
    </subcellularLocation>
</comment>
<accession>A0A396RX39</accession>
<keyword evidence="7 10" id="KW-0012">Acyltransferase</keyword>
<evidence type="ECO:0000256" key="6">
    <source>
        <dbReference type="ARBA" id="ARBA00023136"/>
    </source>
</evidence>
<dbReference type="GO" id="GO:0016746">
    <property type="term" value="F:acyltransferase activity"/>
    <property type="evidence" value="ECO:0007669"/>
    <property type="project" value="UniProtKB-KW"/>
</dbReference>
<sequence>MSAPSGTLRAAARIAGFILAVLVAVPLHGLWRLFRLPSPWPRLFLGAIGRIAGARRISIGRPLRRDVFFVANHQSWLDIPLLAGASGTAFIAKDNLEGVPLIGWLCGLNNTVFVSRTDRMGIADQIAKVRAALAEGWSLAIFPEGTTTDGRTLLPFKAPLLAVLDPPPPGVMVQPVWIDYGPNATEIAWVGDEHGKDNALRILARPGGFPVRLHFLEPFDPAAFPGRKAIAAEARRRIERAMGMVPPGE</sequence>
<feature type="domain" description="Phospholipid/glycerol acyltransferase" evidence="9">
    <location>
        <begin position="67"/>
        <end position="181"/>
    </location>
</feature>
<dbReference type="EMBL" id="QWLV01000002">
    <property type="protein sequence ID" value="RHW18281.1"/>
    <property type="molecule type" value="Genomic_DNA"/>
</dbReference>
<evidence type="ECO:0000256" key="1">
    <source>
        <dbReference type="ARBA" id="ARBA00004370"/>
    </source>
</evidence>
<keyword evidence="6 8" id="KW-0472">Membrane</keyword>
<dbReference type="Proteomes" id="UP000266693">
    <property type="component" value="Unassembled WGS sequence"/>
</dbReference>
<keyword evidence="4 8" id="KW-1133">Transmembrane helix</keyword>
<feature type="transmembrane region" description="Helical" evidence="8">
    <location>
        <begin position="12"/>
        <end position="34"/>
    </location>
</feature>
<keyword evidence="3 8" id="KW-0812">Transmembrane</keyword>
<evidence type="ECO:0000313" key="10">
    <source>
        <dbReference type="EMBL" id="RHW18281.1"/>
    </source>
</evidence>
<dbReference type="PANTHER" id="PTHR23063:SF52">
    <property type="entry name" value="LYSOPHOSPHATIDYLCHOLINE ACYLTRANSFERASE"/>
    <property type="match status" value="1"/>
</dbReference>
<evidence type="ECO:0000256" key="4">
    <source>
        <dbReference type="ARBA" id="ARBA00022989"/>
    </source>
</evidence>
<gene>
    <name evidence="10" type="ORF">D1610_07360</name>
</gene>
<reference evidence="10 11" key="1">
    <citation type="submission" date="2018-08" db="EMBL/GenBank/DDBJ databases">
        <title>The multiple taxonomic identification of Sphingomonas gilva.</title>
        <authorList>
            <person name="Zhu D."/>
            <person name="Zheng S."/>
        </authorList>
    </citation>
    <scope>NUCLEOTIDE SEQUENCE [LARGE SCALE GENOMIC DNA]</scope>
    <source>
        <strain evidence="10 11">ZDH117</strain>
    </source>
</reference>
<evidence type="ECO:0000313" key="11">
    <source>
        <dbReference type="Proteomes" id="UP000266693"/>
    </source>
</evidence>
<dbReference type="RefSeq" id="WP_118863470.1">
    <property type="nucleotide sequence ID" value="NZ_QWLV01000002.1"/>
</dbReference>
<name>A0A396RX39_9SPHN</name>
<dbReference type="PANTHER" id="PTHR23063">
    <property type="entry name" value="PHOSPHOLIPID ACYLTRANSFERASE"/>
    <property type="match status" value="1"/>
</dbReference>
<dbReference type="GO" id="GO:0006629">
    <property type="term" value="P:lipid metabolic process"/>
    <property type="evidence" value="ECO:0007669"/>
    <property type="project" value="UniProtKB-KW"/>
</dbReference>
<dbReference type="GO" id="GO:0016020">
    <property type="term" value="C:membrane"/>
    <property type="evidence" value="ECO:0007669"/>
    <property type="project" value="UniProtKB-SubCell"/>
</dbReference>
<keyword evidence="2 10" id="KW-0808">Transferase</keyword>
<dbReference type="InterPro" id="IPR002123">
    <property type="entry name" value="Plipid/glycerol_acylTrfase"/>
</dbReference>
<dbReference type="Pfam" id="PF01553">
    <property type="entry name" value="Acyltransferase"/>
    <property type="match status" value="1"/>
</dbReference>
<evidence type="ECO:0000256" key="3">
    <source>
        <dbReference type="ARBA" id="ARBA00022692"/>
    </source>
</evidence>
<organism evidence="10 11">
    <name type="scientific">Sphingomonas gilva</name>
    <dbReference type="NCBI Taxonomy" id="2305907"/>
    <lineage>
        <taxon>Bacteria</taxon>
        <taxon>Pseudomonadati</taxon>
        <taxon>Pseudomonadota</taxon>
        <taxon>Alphaproteobacteria</taxon>
        <taxon>Sphingomonadales</taxon>
        <taxon>Sphingomonadaceae</taxon>
        <taxon>Sphingomonas</taxon>
    </lineage>
</organism>